<evidence type="ECO:0000256" key="1">
    <source>
        <dbReference type="SAM" id="MobiDB-lite"/>
    </source>
</evidence>
<accession>L5K5X6</accession>
<name>L5K5X6_PTEAL</name>
<evidence type="ECO:0000313" key="2">
    <source>
        <dbReference type="EMBL" id="ELK06905.1"/>
    </source>
</evidence>
<dbReference type="InParanoid" id="L5K5X6"/>
<organism evidence="2 3">
    <name type="scientific">Pteropus alecto</name>
    <name type="common">Black flying fox</name>
    <dbReference type="NCBI Taxonomy" id="9402"/>
    <lineage>
        <taxon>Eukaryota</taxon>
        <taxon>Metazoa</taxon>
        <taxon>Chordata</taxon>
        <taxon>Craniata</taxon>
        <taxon>Vertebrata</taxon>
        <taxon>Euteleostomi</taxon>
        <taxon>Mammalia</taxon>
        <taxon>Eutheria</taxon>
        <taxon>Laurasiatheria</taxon>
        <taxon>Chiroptera</taxon>
        <taxon>Yinpterochiroptera</taxon>
        <taxon>Pteropodoidea</taxon>
        <taxon>Pteropodidae</taxon>
        <taxon>Pteropodinae</taxon>
        <taxon>Pteropus</taxon>
    </lineage>
</organism>
<dbReference type="Proteomes" id="UP000010552">
    <property type="component" value="Unassembled WGS sequence"/>
</dbReference>
<dbReference type="EMBL" id="KB030994">
    <property type="protein sequence ID" value="ELK06905.1"/>
    <property type="molecule type" value="Genomic_DNA"/>
</dbReference>
<evidence type="ECO:0000313" key="3">
    <source>
        <dbReference type="Proteomes" id="UP000010552"/>
    </source>
</evidence>
<proteinExistence type="predicted"/>
<dbReference type="AlphaFoldDB" id="L5K5X6"/>
<protein>
    <submittedName>
        <fullName evidence="2">Uncharacterized protein</fullName>
    </submittedName>
</protein>
<gene>
    <name evidence="2" type="ORF">PAL_GLEAN10012059</name>
</gene>
<keyword evidence="3" id="KW-1185">Reference proteome</keyword>
<sequence length="77" mass="8802">MAKYWRQQRQSSTSAKLGSVVKQQQSPLPVFHLLAPSSARILDSIPREPCACCQRILSNCPLSNKKFKLQLSHYVRF</sequence>
<reference evidence="3" key="1">
    <citation type="journal article" date="2013" name="Science">
        <title>Comparative analysis of bat genomes provides insight into the evolution of flight and immunity.</title>
        <authorList>
            <person name="Zhang G."/>
            <person name="Cowled C."/>
            <person name="Shi Z."/>
            <person name="Huang Z."/>
            <person name="Bishop-Lilly K.A."/>
            <person name="Fang X."/>
            <person name="Wynne J.W."/>
            <person name="Xiong Z."/>
            <person name="Baker M.L."/>
            <person name="Zhao W."/>
            <person name="Tachedjian M."/>
            <person name="Zhu Y."/>
            <person name="Zhou P."/>
            <person name="Jiang X."/>
            <person name="Ng J."/>
            <person name="Yang L."/>
            <person name="Wu L."/>
            <person name="Xiao J."/>
            <person name="Feng Y."/>
            <person name="Chen Y."/>
            <person name="Sun X."/>
            <person name="Zhang Y."/>
            <person name="Marsh G.A."/>
            <person name="Crameri G."/>
            <person name="Broder C.C."/>
            <person name="Frey K.G."/>
            <person name="Wang L.F."/>
            <person name="Wang J."/>
        </authorList>
    </citation>
    <scope>NUCLEOTIDE SEQUENCE [LARGE SCALE GENOMIC DNA]</scope>
</reference>
<feature type="region of interest" description="Disordered" evidence="1">
    <location>
        <begin position="1"/>
        <end position="20"/>
    </location>
</feature>
<feature type="compositionally biased region" description="Polar residues" evidence="1">
    <location>
        <begin position="7"/>
        <end position="20"/>
    </location>
</feature>